<comment type="function">
    <text evidence="1">Specifically methylates the cytosine at position 967 (m5C967) of 16S rRNA.</text>
</comment>
<keyword evidence="7 13" id="KW-0808">Transferase</keyword>
<dbReference type="InterPro" id="IPR023267">
    <property type="entry name" value="RCMT"/>
</dbReference>
<dbReference type="PROSITE" id="PS51686">
    <property type="entry name" value="SAM_MT_RSMB_NOP"/>
    <property type="match status" value="1"/>
</dbReference>
<keyword evidence="9 13" id="KW-0694">RNA-binding</keyword>
<dbReference type="InterPro" id="IPR035926">
    <property type="entry name" value="NusB-like_sf"/>
</dbReference>
<feature type="domain" description="SAM-dependent MTase RsmB/NOP-type" evidence="14">
    <location>
        <begin position="172"/>
        <end position="431"/>
    </location>
</feature>
<keyword evidence="4" id="KW-0963">Cytoplasm</keyword>
<dbReference type="RefSeq" id="WP_353892165.1">
    <property type="nucleotide sequence ID" value="NZ_CP159485.1"/>
</dbReference>
<evidence type="ECO:0000256" key="2">
    <source>
        <dbReference type="ARBA" id="ARBA00004496"/>
    </source>
</evidence>
<dbReference type="EMBL" id="CP159485">
    <property type="protein sequence ID" value="XCI27587.1"/>
    <property type="molecule type" value="Genomic_DNA"/>
</dbReference>
<dbReference type="Gene3D" id="3.40.50.150">
    <property type="entry name" value="Vaccinia Virus protein VP39"/>
    <property type="match status" value="1"/>
</dbReference>
<evidence type="ECO:0000256" key="8">
    <source>
        <dbReference type="ARBA" id="ARBA00022691"/>
    </source>
</evidence>
<dbReference type="GO" id="GO:0005737">
    <property type="term" value="C:cytoplasm"/>
    <property type="evidence" value="ECO:0007669"/>
    <property type="project" value="UniProtKB-SubCell"/>
</dbReference>
<comment type="catalytic activity">
    <reaction evidence="12">
        <text>cytidine(967) in 16S rRNA + S-adenosyl-L-methionine = 5-methylcytidine(967) in 16S rRNA + S-adenosyl-L-homocysteine + H(+)</text>
        <dbReference type="Rhea" id="RHEA:42748"/>
        <dbReference type="Rhea" id="RHEA-COMP:10219"/>
        <dbReference type="Rhea" id="RHEA-COMP:10220"/>
        <dbReference type="ChEBI" id="CHEBI:15378"/>
        <dbReference type="ChEBI" id="CHEBI:57856"/>
        <dbReference type="ChEBI" id="CHEBI:59789"/>
        <dbReference type="ChEBI" id="CHEBI:74483"/>
        <dbReference type="ChEBI" id="CHEBI:82748"/>
        <dbReference type="EC" id="2.1.1.176"/>
    </reaction>
</comment>
<dbReference type="GO" id="GO:0006355">
    <property type="term" value="P:regulation of DNA-templated transcription"/>
    <property type="evidence" value="ECO:0007669"/>
    <property type="project" value="InterPro"/>
</dbReference>
<proteinExistence type="inferred from homology"/>
<accession>A0AAU8HPQ7</accession>
<dbReference type="SUPFAM" id="SSF48013">
    <property type="entry name" value="NusB-like"/>
    <property type="match status" value="1"/>
</dbReference>
<dbReference type="EC" id="2.1.1.176" evidence="3"/>
<name>A0AAU8HPQ7_9FIRM</name>
<comment type="caution">
    <text evidence="13">Lacks conserved residue(s) required for the propagation of feature annotation.</text>
</comment>
<dbReference type="InterPro" id="IPR054728">
    <property type="entry name" value="RsmB-like_ferredoxin"/>
</dbReference>
<evidence type="ECO:0000259" key="14">
    <source>
        <dbReference type="PROSITE" id="PS51686"/>
    </source>
</evidence>
<evidence type="ECO:0000256" key="1">
    <source>
        <dbReference type="ARBA" id="ARBA00002724"/>
    </source>
</evidence>
<comment type="subcellular location">
    <subcellularLocation>
        <location evidence="2">Cytoplasm</location>
    </subcellularLocation>
</comment>
<feature type="active site" description="Nucleophile" evidence="13">
    <location>
        <position position="384"/>
    </location>
</feature>
<reference evidence="15" key="2">
    <citation type="submission" date="2024-06" db="EMBL/GenBank/DDBJ databases">
        <authorList>
            <person name="Petrova K.O."/>
            <person name="Toshchakov S.V."/>
            <person name="Boltjanskaja Y.V."/>
            <person name="Kevbrin V.V."/>
        </authorList>
    </citation>
    <scope>NUCLEOTIDE SEQUENCE</scope>
    <source>
        <strain evidence="15">Z-710</strain>
    </source>
</reference>
<comment type="similarity">
    <text evidence="13">Belongs to the class I-like SAM-binding methyltransferase superfamily. RsmB/NOP family.</text>
</comment>
<evidence type="ECO:0000313" key="15">
    <source>
        <dbReference type="EMBL" id="XCI27587.1"/>
    </source>
</evidence>
<keyword evidence="8 13" id="KW-0949">S-adenosyl-L-methionine</keyword>
<feature type="binding site" evidence="13">
    <location>
        <position position="286"/>
    </location>
    <ligand>
        <name>S-adenosyl-L-methionine</name>
        <dbReference type="ChEBI" id="CHEBI:59789"/>
    </ligand>
</feature>
<dbReference type="InterPro" id="IPR001678">
    <property type="entry name" value="MeTrfase_RsmB-F_NOP2_dom"/>
</dbReference>
<evidence type="ECO:0000256" key="6">
    <source>
        <dbReference type="ARBA" id="ARBA00022603"/>
    </source>
</evidence>
<feature type="binding site" evidence="13">
    <location>
        <position position="313"/>
    </location>
    <ligand>
        <name>S-adenosyl-L-methionine</name>
        <dbReference type="ChEBI" id="CHEBI:59789"/>
    </ligand>
</feature>
<evidence type="ECO:0000256" key="12">
    <source>
        <dbReference type="ARBA" id="ARBA00047283"/>
    </source>
</evidence>
<dbReference type="Pfam" id="PF01029">
    <property type="entry name" value="NusB"/>
    <property type="match status" value="1"/>
</dbReference>
<dbReference type="Pfam" id="PF01189">
    <property type="entry name" value="Methyltr_RsmB-F"/>
    <property type="match status" value="1"/>
</dbReference>
<gene>
    <name evidence="15" type="primary">rsmB</name>
    <name evidence="15" type="ORF">PRVXH_001493</name>
</gene>
<dbReference type="InterPro" id="IPR029063">
    <property type="entry name" value="SAM-dependent_MTases_sf"/>
</dbReference>
<dbReference type="Pfam" id="PF22458">
    <property type="entry name" value="RsmF-B_ferredox"/>
    <property type="match status" value="1"/>
</dbReference>
<dbReference type="GO" id="GO:0008649">
    <property type="term" value="F:rRNA methyltransferase activity"/>
    <property type="evidence" value="ECO:0007669"/>
    <property type="project" value="InterPro"/>
</dbReference>
<evidence type="ECO:0000256" key="13">
    <source>
        <dbReference type="PROSITE-ProRule" id="PRU01023"/>
    </source>
</evidence>
<dbReference type="PRINTS" id="PR02008">
    <property type="entry name" value="RCMTFAMILY"/>
</dbReference>
<dbReference type="NCBIfam" id="TIGR00563">
    <property type="entry name" value="rsmB"/>
    <property type="match status" value="1"/>
</dbReference>
<dbReference type="SUPFAM" id="SSF53335">
    <property type="entry name" value="S-adenosyl-L-methionine-dependent methyltransferases"/>
    <property type="match status" value="1"/>
</dbReference>
<keyword evidence="5" id="KW-0698">rRNA processing</keyword>
<dbReference type="GO" id="GO:0003723">
    <property type="term" value="F:RNA binding"/>
    <property type="evidence" value="ECO:0007669"/>
    <property type="project" value="UniProtKB-UniRule"/>
</dbReference>
<dbReference type="Gene3D" id="1.10.940.10">
    <property type="entry name" value="NusB-like"/>
    <property type="match status" value="1"/>
</dbReference>
<dbReference type="PANTHER" id="PTHR22807:SF53">
    <property type="entry name" value="RIBOSOMAL RNA SMALL SUBUNIT METHYLTRANSFERASE B-RELATED"/>
    <property type="match status" value="1"/>
</dbReference>
<evidence type="ECO:0000256" key="11">
    <source>
        <dbReference type="ARBA" id="ARBA00031088"/>
    </source>
</evidence>
<dbReference type="CDD" id="cd02440">
    <property type="entry name" value="AdoMet_MTases"/>
    <property type="match status" value="1"/>
</dbReference>
<dbReference type="InterPro" id="IPR004573">
    <property type="entry name" value="rRNA_ssu_MeTfrase_B"/>
</dbReference>
<evidence type="ECO:0000256" key="10">
    <source>
        <dbReference type="ARBA" id="ARBA00030399"/>
    </source>
</evidence>
<evidence type="ECO:0000256" key="4">
    <source>
        <dbReference type="ARBA" id="ARBA00022490"/>
    </source>
</evidence>
<sequence length="437" mass="49638">MENNSNPRVECIKALVQIERNESYSNLVINDVLKKVTFTPEDKSLFTKIVYGVIANKTFLLWVLKKYVKRPHKQQDWLKYTLMTSLYQIAFLDSIPDYAVVNEGVKYVKKRNYRKASFVNAVLRNIVREKDSIFDVPKEDFLEFLSIRYSYPRWMVEEFSKVTTTNEHLEALLKAMNSSHHTTLRVNTLKSTKEELLRTLKDKGIDVSSVDQYRVAIKFNSSTPLNNIKELDEGKCFVQSLGSILVGEIADPKPGETVIDMCAAPGTKTTHLAQQMGDKGKIYACDVHKHRVNLIKKSCQTAGVNIVEPVLLDSTKACEYFQKRFDLVLLDAPCSGLGVIANKPDIKWNKSKDDLVSIASLQLELIKNGVKLLNPGGVLIYSTCTLTKTENEDIVNYALNIDDTLSLVQQRHVFPDKDNTDGFYIAKIKKRKKGEID</sequence>
<evidence type="ECO:0000256" key="9">
    <source>
        <dbReference type="ARBA" id="ARBA00022884"/>
    </source>
</evidence>
<evidence type="ECO:0000256" key="5">
    <source>
        <dbReference type="ARBA" id="ARBA00022552"/>
    </source>
</evidence>
<protein>
    <recommendedName>
        <fullName evidence="3">16S rRNA (cytosine(967)-C(5))-methyltransferase</fullName>
        <ecNumber evidence="3">2.1.1.176</ecNumber>
    </recommendedName>
    <alternativeName>
        <fullName evidence="10">16S rRNA m5C967 methyltransferase</fullName>
    </alternativeName>
    <alternativeName>
        <fullName evidence="11">rRNA (cytosine-C(5)-)-methyltransferase RsmB</fullName>
    </alternativeName>
</protein>
<dbReference type="NCBIfam" id="NF011494">
    <property type="entry name" value="PRK14902.1"/>
    <property type="match status" value="1"/>
</dbReference>
<keyword evidence="6 13" id="KW-0489">Methyltransferase</keyword>
<dbReference type="AlphaFoldDB" id="A0AAU8HPQ7"/>
<dbReference type="InterPro" id="IPR006027">
    <property type="entry name" value="NusB_RsmB_TIM44"/>
</dbReference>
<evidence type="ECO:0000256" key="7">
    <source>
        <dbReference type="ARBA" id="ARBA00022679"/>
    </source>
</evidence>
<dbReference type="InterPro" id="IPR049560">
    <property type="entry name" value="MeTrfase_RsmB-F_NOP2_cat"/>
</dbReference>
<evidence type="ECO:0000256" key="3">
    <source>
        <dbReference type="ARBA" id="ARBA00012140"/>
    </source>
</evidence>
<feature type="binding site" evidence="13">
    <location>
        <position position="331"/>
    </location>
    <ligand>
        <name>S-adenosyl-L-methionine</name>
        <dbReference type="ChEBI" id="CHEBI:59789"/>
    </ligand>
</feature>
<organism evidence="15">
    <name type="scientific">Proteinivorax hydrogeniformans</name>
    <dbReference type="NCBI Taxonomy" id="1826727"/>
    <lineage>
        <taxon>Bacteria</taxon>
        <taxon>Bacillati</taxon>
        <taxon>Bacillota</taxon>
        <taxon>Clostridia</taxon>
        <taxon>Eubacteriales</taxon>
        <taxon>Proteinivoracaceae</taxon>
        <taxon>Proteinivorax</taxon>
    </lineage>
</organism>
<dbReference type="PANTHER" id="PTHR22807">
    <property type="entry name" value="NOP2 YEAST -RELATED NOL1/NOP2/FMU SUN DOMAIN-CONTAINING"/>
    <property type="match status" value="1"/>
</dbReference>
<reference evidence="15" key="1">
    <citation type="journal article" date="2018" name="Antonie Van Leeuwenhoek">
        <title>Proteinivorax hydrogeniformans sp. nov., an anaerobic, haloalkaliphilic bacterium fermenting proteinaceous compounds with high hydrogen production.</title>
        <authorList>
            <person name="Boltyanskaya Y."/>
            <person name="Detkova E."/>
            <person name="Pimenov N."/>
            <person name="Kevbrin V."/>
        </authorList>
    </citation>
    <scope>NUCLEOTIDE SEQUENCE</scope>
    <source>
        <strain evidence="15">Z-710</strain>
    </source>
</reference>